<gene>
    <name evidence="1" type="ORF">AMTR_s00081p00064340</name>
</gene>
<reference evidence="2" key="1">
    <citation type="journal article" date="2013" name="Science">
        <title>The Amborella genome and the evolution of flowering plants.</title>
        <authorList>
            <consortium name="Amborella Genome Project"/>
        </authorList>
    </citation>
    <scope>NUCLEOTIDE SEQUENCE [LARGE SCALE GENOMIC DNA]</scope>
</reference>
<evidence type="ECO:0000313" key="1">
    <source>
        <dbReference type="EMBL" id="ERN04492.1"/>
    </source>
</evidence>
<dbReference type="HOGENOM" id="CLU_1724777_0_0_1"/>
<dbReference type="Proteomes" id="UP000017836">
    <property type="component" value="Unassembled WGS sequence"/>
</dbReference>
<sequence>MTPDYTAIVQLHSVEEHDPLPELPEHCDSRFYCRSTLIQYQNACSTARAYIVPERYDSRVLHCRSIVTPEYCTAGAYLRSAGAYIYCRIAHTQCRSAVTPDSTVRAYDPLPEHMIHCQSAHGYCRSRHRQCRSTVTPECCSAEVHIYRGALT</sequence>
<protein>
    <submittedName>
        <fullName evidence="1">Uncharacterized protein</fullName>
    </submittedName>
</protein>
<name>W1P3N5_AMBTC</name>
<organism evidence="1 2">
    <name type="scientific">Amborella trichopoda</name>
    <dbReference type="NCBI Taxonomy" id="13333"/>
    <lineage>
        <taxon>Eukaryota</taxon>
        <taxon>Viridiplantae</taxon>
        <taxon>Streptophyta</taxon>
        <taxon>Embryophyta</taxon>
        <taxon>Tracheophyta</taxon>
        <taxon>Spermatophyta</taxon>
        <taxon>Magnoliopsida</taxon>
        <taxon>Amborellales</taxon>
        <taxon>Amborellaceae</taxon>
        <taxon>Amborella</taxon>
    </lineage>
</organism>
<dbReference type="Gramene" id="ERN04492">
    <property type="protein sequence ID" value="ERN04492"/>
    <property type="gene ID" value="AMTR_s00081p00064340"/>
</dbReference>
<dbReference type="AlphaFoldDB" id="W1P3N5"/>
<keyword evidence="2" id="KW-1185">Reference proteome</keyword>
<proteinExistence type="predicted"/>
<accession>W1P3N5</accession>
<evidence type="ECO:0000313" key="2">
    <source>
        <dbReference type="Proteomes" id="UP000017836"/>
    </source>
</evidence>
<dbReference type="EMBL" id="KI394223">
    <property type="protein sequence ID" value="ERN04492.1"/>
    <property type="molecule type" value="Genomic_DNA"/>
</dbReference>